<feature type="non-terminal residue" evidence="6">
    <location>
        <position position="93"/>
    </location>
</feature>
<protein>
    <submittedName>
        <fullName evidence="6">Guanine nucleotide-binding protein subunit beta-like</fullName>
    </submittedName>
</protein>
<feature type="repeat" description="WD" evidence="5">
    <location>
        <begin position="1"/>
        <end position="43"/>
    </location>
</feature>
<dbReference type="EMBL" id="ASHM01114673">
    <property type="protein sequence ID" value="PNX70592.1"/>
    <property type="molecule type" value="Genomic_DNA"/>
</dbReference>
<evidence type="ECO:0000313" key="7">
    <source>
        <dbReference type="Proteomes" id="UP000236291"/>
    </source>
</evidence>
<dbReference type="InterPro" id="IPR001680">
    <property type="entry name" value="WD40_rpt"/>
</dbReference>
<dbReference type="AlphaFoldDB" id="A0A2K3KWE6"/>
<dbReference type="ExpressionAtlas" id="A0A2K3KWE6">
    <property type="expression patterns" value="baseline"/>
</dbReference>
<dbReference type="InterPro" id="IPR045223">
    <property type="entry name" value="RACK1-like"/>
</dbReference>
<keyword evidence="2 5" id="KW-0853">WD repeat</keyword>
<dbReference type="Proteomes" id="UP000236291">
    <property type="component" value="Unassembled WGS sequence"/>
</dbReference>
<dbReference type="Gene3D" id="2.130.10.10">
    <property type="entry name" value="YVTN repeat-like/Quinoprotein amine dehydrogenase"/>
    <property type="match status" value="1"/>
</dbReference>
<dbReference type="InterPro" id="IPR036322">
    <property type="entry name" value="WD40_repeat_dom_sf"/>
</dbReference>
<sequence length="93" mass="10237">MRGHTDVVTAIATPINDSAMIVTTSRDNFVILWDLTKEEKTFGVPGRFLTGHSHFVQDVVLSSDKRFALSGSGDGELRLWDLKAGTSVRRFVG</sequence>
<dbReference type="STRING" id="57577.A0A2K3KWE6"/>
<gene>
    <name evidence="6" type="ORF">L195_g057547</name>
</gene>
<reference evidence="6 7" key="2">
    <citation type="journal article" date="2017" name="Front. Plant Sci.">
        <title>Gene Classification and Mining of Molecular Markers Useful in Red Clover (Trifolium pratense) Breeding.</title>
        <authorList>
            <person name="Istvanek J."/>
            <person name="Dluhosova J."/>
            <person name="Dluhos P."/>
            <person name="Patkova L."/>
            <person name="Nedelnik J."/>
            <person name="Repkova J."/>
        </authorList>
    </citation>
    <scope>NUCLEOTIDE SEQUENCE [LARGE SCALE GENOMIC DNA]</scope>
    <source>
        <strain evidence="7">cv. Tatra</strain>
        <tissue evidence="6">Young leaves</tissue>
    </source>
</reference>
<evidence type="ECO:0000256" key="1">
    <source>
        <dbReference type="ARBA" id="ARBA00007253"/>
    </source>
</evidence>
<evidence type="ECO:0000256" key="2">
    <source>
        <dbReference type="ARBA" id="ARBA00022574"/>
    </source>
</evidence>
<dbReference type="InterPro" id="IPR015943">
    <property type="entry name" value="WD40/YVTN_repeat-like_dom_sf"/>
</dbReference>
<evidence type="ECO:0000313" key="6">
    <source>
        <dbReference type="EMBL" id="PNX70592.1"/>
    </source>
</evidence>
<evidence type="ECO:0000256" key="4">
    <source>
        <dbReference type="ARBA" id="ARBA00023274"/>
    </source>
</evidence>
<dbReference type="GO" id="GO:0043022">
    <property type="term" value="F:ribosome binding"/>
    <property type="evidence" value="ECO:0007669"/>
    <property type="project" value="InterPro"/>
</dbReference>
<dbReference type="PROSITE" id="PS00678">
    <property type="entry name" value="WD_REPEATS_1"/>
    <property type="match status" value="2"/>
</dbReference>
<feature type="repeat" description="WD" evidence="5">
    <location>
        <begin position="49"/>
        <end position="90"/>
    </location>
</feature>
<comment type="similarity">
    <text evidence="1">Belongs to the WD repeat G protein beta family. Ribosomal protein RACK1 subfamily.</text>
</comment>
<name>A0A2K3KWE6_TRIPR</name>
<keyword evidence="4" id="KW-0687">Ribonucleoprotein</keyword>
<keyword evidence="3" id="KW-0677">Repeat</keyword>
<dbReference type="SMART" id="SM00320">
    <property type="entry name" value="WD40"/>
    <property type="match status" value="2"/>
</dbReference>
<dbReference type="Pfam" id="PF00400">
    <property type="entry name" value="WD40"/>
    <property type="match status" value="2"/>
</dbReference>
<dbReference type="PROSITE" id="PS50082">
    <property type="entry name" value="WD_REPEATS_2"/>
    <property type="match status" value="2"/>
</dbReference>
<dbReference type="GO" id="GO:1990904">
    <property type="term" value="C:ribonucleoprotein complex"/>
    <property type="evidence" value="ECO:0007669"/>
    <property type="project" value="UniProtKB-KW"/>
</dbReference>
<organism evidence="6 7">
    <name type="scientific">Trifolium pratense</name>
    <name type="common">Red clover</name>
    <dbReference type="NCBI Taxonomy" id="57577"/>
    <lineage>
        <taxon>Eukaryota</taxon>
        <taxon>Viridiplantae</taxon>
        <taxon>Streptophyta</taxon>
        <taxon>Embryophyta</taxon>
        <taxon>Tracheophyta</taxon>
        <taxon>Spermatophyta</taxon>
        <taxon>Magnoliopsida</taxon>
        <taxon>eudicotyledons</taxon>
        <taxon>Gunneridae</taxon>
        <taxon>Pentapetalae</taxon>
        <taxon>rosids</taxon>
        <taxon>fabids</taxon>
        <taxon>Fabales</taxon>
        <taxon>Fabaceae</taxon>
        <taxon>Papilionoideae</taxon>
        <taxon>50 kb inversion clade</taxon>
        <taxon>NPAAA clade</taxon>
        <taxon>Hologalegina</taxon>
        <taxon>IRL clade</taxon>
        <taxon>Trifolieae</taxon>
        <taxon>Trifolium</taxon>
    </lineage>
</organism>
<accession>A0A2K3KWE6</accession>
<reference evidence="6 7" key="1">
    <citation type="journal article" date="2014" name="Am. J. Bot.">
        <title>Genome assembly and annotation for red clover (Trifolium pratense; Fabaceae).</title>
        <authorList>
            <person name="Istvanek J."/>
            <person name="Jaros M."/>
            <person name="Krenek A."/>
            <person name="Repkova J."/>
        </authorList>
    </citation>
    <scope>NUCLEOTIDE SEQUENCE [LARGE SCALE GENOMIC DNA]</scope>
    <source>
        <strain evidence="7">cv. Tatra</strain>
        <tissue evidence="6">Young leaves</tissue>
    </source>
</reference>
<dbReference type="PANTHER" id="PTHR19868">
    <property type="entry name" value="RECEPTOR FOR ACTIVATED PROTEIN KINASE C RACK1"/>
    <property type="match status" value="1"/>
</dbReference>
<evidence type="ECO:0000256" key="3">
    <source>
        <dbReference type="ARBA" id="ARBA00022737"/>
    </source>
</evidence>
<dbReference type="PROSITE" id="PS50294">
    <property type="entry name" value="WD_REPEATS_REGION"/>
    <property type="match status" value="2"/>
</dbReference>
<dbReference type="GO" id="GO:0045182">
    <property type="term" value="F:translation regulator activity"/>
    <property type="evidence" value="ECO:0007669"/>
    <property type="project" value="InterPro"/>
</dbReference>
<dbReference type="SUPFAM" id="SSF50978">
    <property type="entry name" value="WD40 repeat-like"/>
    <property type="match status" value="1"/>
</dbReference>
<proteinExistence type="inferred from homology"/>
<dbReference type="InterPro" id="IPR019775">
    <property type="entry name" value="WD40_repeat_CS"/>
</dbReference>
<evidence type="ECO:0000256" key="5">
    <source>
        <dbReference type="PROSITE-ProRule" id="PRU00221"/>
    </source>
</evidence>
<comment type="caution">
    <text evidence="6">The sequence shown here is derived from an EMBL/GenBank/DDBJ whole genome shotgun (WGS) entry which is preliminary data.</text>
</comment>